<feature type="domain" description="HTH cro/C1-type" evidence="5">
    <location>
        <begin position="17"/>
        <end position="67"/>
    </location>
</feature>
<dbReference type="Gene3D" id="3.40.50.300">
    <property type="entry name" value="P-loop containing nucleotide triphosphate hydrolases"/>
    <property type="match status" value="1"/>
</dbReference>
<evidence type="ECO:0000313" key="7">
    <source>
        <dbReference type="Proteomes" id="UP000287352"/>
    </source>
</evidence>
<dbReference type="PANTHER" id="PTHR35205:SF1">
    <property type="entry name" value="ZU5 DOMAIN-CONTAINING PROTEIN"/>
    <property type="match status" value="1"/>
</dbReference>
<proteinExistence type="inferred from homology"/>
<dbReference type="Pfam" id="PF01381">
    <property type="entry name" value="HTH_3"/>
    <property type="match status" value="1"/>
</dbReference>
<feature type="region of interest" description="Disordered" evidence="3">
    <location>
        <begin position="455"/>
        <end position="482"/>
    </location>
</feature>
<dbReference type="Pfam" id="PF25000">
    <property type="entry name" value="DUF7779"/>
    <property type="match status" value="1"/>
</dbReference>
<evidence type="ECO:0000259" key="5">
    <source>
        <dbReference type="PROSITE" id="PS50943"/>
    </source>
</evidence>
<dbReference type="InterPro" id="IPR010982">
    <property type="entry name" value="Lambda_DNA-bd_dom_sf"/>
</dbReference>
<dbReference type="EMBL" id="BIFR01000002">
    <property type="protein sequence ID" value="GCE14867.1"/>
    <property type="molecule type" value="Genomic_DNA"/>
</dbReference>
<dbReference type="SUPFAM" id="SSF53822">
    <property type="entry name" value="Periplasmic binding protein-like I"/>
    <property type="match status" value="1"/>
</dbReference>
<sequence>MKKASQAIPNKLLICERLQRQWSQKEVAEKVGTTTISVSRWERGITFPNAYFRYQICAVFEKSEEELGLTATTLHTEKSDEFFTESSVPGEQVTPVPLSFPPIWHVPFPRNLLFTGREDILRAIHPLLRSPHNATCILSGLGGIGKTQIALEYAYRYRQKYQAVLWIDASTHETLTTSVAAIASLLPHTEENEQPQTDPIAKIKNWLQSSTNWLLLLDNVEEMGIIEPILANTYSNHILITTRIQIIGMIIPHLDIEEMNPEEGALLLLRRARYIDPESFLQDAPELLRTHARHIMEAMGGLPLALDQAGAYVEETGCSLSSYLSLYRTQGATLLHRRGKVVASHPASVTSTLLQIVEKVEKANAVATDLLSICAFCDSNVLSEETITEKLAHVSDPLMLDAAIAELRRYFLVRRDPLEKTLTIHPLTQVVLREHFTQKGYPQHQLLSLSEQKSGPLNQAPAKKKSNHPPGYIPPAQHQSSHQPINPIQLFARRNWHFARKKSGIFIIISIIALSSILTMLLYPLLGLGKSQTIQGTITNSLAEETRLEAQLFQEKGIGLSDGNFIFDTYAGRMDGNLKDLAASCLRQGNTSCAVNYMTQAISTDASDGELQIYNENLHVRQSGAPYVTVVLGLAIASEPTYLLRARSIMQAAFLAQREINTEGLLPHKLHLRILIDNSGADNAFVATAAQLIANRVRNNNPDHIIAVVGWPFSSQTTNALDIITGMHIPMISQSASSTTLSGSPYFFRVNPTDDQQGQTLGDVAVNQFHAHTILLMQDPTDPYSVSLAQAFSERVTSQKASILYDTTDNFSIGVTTVDTYQKSVIQEAQRKNVNLIFIAGFDVDAVRLAHALGNASRADPGNTFLANLKIMGGDAVATNLILGYGGGTDASIAAQFPDDMRRLIFSAFAHRDEWTFEHVPKTQQPPFFSDWFNTFKDISVDTISIPQPGSHAILTYDALQVISQAIILAQQPTITGEILYRKLVSLGKGQVPPVQGISGLIAFNNQGDPINKAFVLLDIESIDGKNQIVLKQVVGQFRP</sequence>
<keyword evidence="4" id="KW-0812">Transmembrane</keyword>
<dbReference type="InterPro" id="IPR056681">
    <property type="entry name" value="DUF7779"/>
</dbReference>
<dbReference type="SUPFAM" id="SSF52540">
    <property type="entry name" value="P-loop containing nucleoside triphosphate hydrolases"/>
    <property type="match status" value="1"/>
</dbReference>
<dbReference type="CDD" id="cd00093">
    <property type="entry name" value="HTH_XRE"/>
    <property type="match status" value="1"/>
</dbReference>
<dbReference type="SUPFAM" id="SSF47413">
    <property type="entry name" value="lambda repressor-like DNA-binding domains"/>
    <property type="match status" value="1"/>
</dbReference>
<dbReference type="Pfam" id="PF00931">
    <property type="entry name" value="NB-ARC"/>
    <property type="match status" value="1"/>
</dbReference>
<dbReference type="Proteomes" id="UP000287352">
    <property type="component" value="Unassembled WGS sequence"/>
</dbReference>
<dbReference type="SMART" id="SM00530">
    <property type="entry name" value="HTH_XRE"/>
    <property type="match status" value="1"/>
</dbReference>
<protein>
    <recommendedName>
        <fullName evidence="5">HTH cro/C1-type domain-containing protein</fullName>
    </recommendedName>
</protein>
<dbReference type="RefSeq" id="WP_161975701.1">
    <property type="nucleotide sequence ID" value="NZ_BIFR01000002.1"/>
</dbReference>
<dbReference type="PROSITE" id="PS50943">
    <property type="entry name" value="HTH_CROC1"/>
    <property type="match status" value="1"/>
</dbReference>
<evidence type="ECO:0000256" key="2">
    <source>
        <dbReference type="ARBA" id="ARBA00022729"/>
    </source>
</evidence>
<dbReference type="Gene3D" id="1.10.260.40">
    <property type="entry name" value="lambda repressor-like DNA-binding domains"/>
    <property type="match status" value="1"/>
</dbReference>
<dbReference type="GO" id="GO:0043531">
    <property type="term" value="F:ADP binding"/>
    <property type="evidence" value="ECO:0007669"/>
    <property type="project" value="InterPro"/>
</dbReference>
<dbReference type="Gene3D" id="3.40.50.2300">
    <property type="match status" value="2"/>
</dbReference>
<dbReference type="AlphaFoldDB" id="A0A402A6U5"/>
<keyword evidence="4" id="KW-1133">Transmembrane helix</keyword>
<comment type="similarity">
    <text evidence="1">Belongs to the leucine-binding protein family.</text>
</comment>
<feature type="transmembrane region" description="Helical" evidence="4">
    <location>
        <begin position="503"/>
        <end position="526"/>
    </location>
</feature>
<keyword evidence="4" id="KW-0472">Membrane</keyword>
<dbReference type="PRINTS" id="PR00364">
    <property type="entry name" value="DISEASERSIST"/>
</dbReference>
<keyword evidence="7" id="KW-1185">Reference proteome</keyword>
<keyword evidence="2" id="KW-0732">Signal</keyword>
<dbReference type="PANTHER" id="PTHR35205">
    <property type="entry name" value="NB-ARC AND TPR DOMAIN PROTEIN"/>
    <property type="match status" value="1"/>
</dbReference>
<evidence type="ECO:0000256" key="3">
    <source>
        <dbReference type="SAM" id="MobiDB-lite"/>
    </source>
</evidence>
<accession>A0A402A6U5</accession>
<evidence type="ECO:0000256" key="1">
    <source>
        <dbReference type="ARBA" id="ARBA00010062"/>
    </source>
</evidence>
<dbReference type="InterPro" id="IPR002182">
    <property type="entry name" value="NB-ARC"/>
</dbReference>
<dbReference type="Pfam" id="PF13458">
    <property type="entry name" value="Peripla_BP_6"/>
    <property type="match status" value="1"/>
</dbReference>
<comment type="caution">
    <text evidence="6">The sequence shown here is derived from an EMBL/GenBank/DDBJ whole genome shotgun (WGS) entry which is preliminary data.</text>
</comment>
<gene>
    <name evidence="6" type="ORF">KTT_47260</name>
</gene>
<dbReference type="InterPro" id="IPR001387">
    <property type="entry name" value="Cro/C1-type_HTH"/>
</dbReference>
<dbReference type="InterPro" id="IPR027417">
    <property type="entry name" value="P-loop_NTPase"/>
</dbReference>
<dbReference type="GO" id="GO:0003677">
    <property type="term" value="F:DNA binding"/>
    <property type="evidence" value="ECO:0007669"/>
    <property type="project" value="InterPro"/>
</dbReference>
<dbReference type="InterPro" id="IPR028082">
    <property type="entry name" value="Peripla_BP_I"/>
</dbReference>
<evidence type="ECO:0000313" key="6">
    <source>
        <dbReference type="EMBL" id="GCE14867.1"/>
    </source>
</evidence>
<organism evidence="6 7">
    <name type="scientific">Tengunoibacter tsumagoiensis</name>
    <dbReference type="NCBI Taxonomy" id="2014871"/>
    <lineage>
        <taxon>Bacteria</taxon>
        <taxon>Bacillati</taxon>
        <taxon>Chloroflexota</taxon>
        <taxon>Ktedonobacteria</taxon>
        <taxon>Ktedonobacterales</taxon>
        <taxon>Dictyobacteraceae</taxon>
        <taxon>Tengunoibacter</taxon>
    </lineage>
</organism>
<reference evidence="7" key="1">
    <citation type="submission" date="2018-12" db="EMBL/GenBank/DDBJ databases">
        <title>Tengunoibacter tsumagoiensis gen. nov., sp. nov., Dictyobacter kobayashii sp. nov., D. alpinus sp. nov., and D. joshuensis sp. nov. and description of Dictyobacteraceae fam. nov. within the order Ktedonobacterales isolated from Tengu-no-mugimeshi.</title>
        <authorList>
            <person name="Wang C.M."/>
            <person name="Zheng Y."/>
            <person name="Sakai Y."/>
            <person name="Toyoda A."/>
            <person name="Minakuchi Y."/>
            <person name="Abe K."/>
            <person name="Yokota A."/>
            <person name="Yabe S."/>
        </authorList>
    </citation>
    <scope>NUCLEOTIDE SEQUENCE [LARGE SCALE GENOMIC DNA]</scope>
    <source>
        <strain evidence="7">Uno3</strain>
    </source>
</reference>
<name>A0A402A6U5_9CHLR</name>
<dbReference type="InterPro" id="IPR028081">
    <property type="entry name" value="Leu-bd"/>
</dbReference>
<evidence type="ECO:0000256" key="4">
    <source>
        <dbReference type="SAM" id="Phobius"/>
    </source>
</evidence>